<accession>L5KRT0</accession>
<keyword evidence="4 8" id="KW-0408">Iron</keyword>
<dbReference type="GO" id="GO:0008198">
    <property type="term" value="F:ferrous iron binding"/>
    <property type="evidence" value="ECO:0007669"/>
    <property type="project" value="TreeGrafter"/>
</dbReference>
<name>L5KRT0_PTEAL</name>
<sequence length="117" mass="13762">MCFELNSLFLNNHELSNLSELFHQGGDRVNCLVNLLLQASYTYLSLGFYFNRVDVALEYMGYFRELAEEKRKVPSGLLKMQNQRGSRALFQDLQKPSQNEWGKIQDAMEAARYWRRT</sequence>
<dbReference type="PROSITE" id="PS50905">
    <property type="entry name" value="FERRITIN_LIKE"/>
    <property type="match status" value="1"/>
</dbReference>
<evidence type="ECO:0000256" key="2">
    <source>
        <dbReference type="ARBA" id="ARBA00022434"/>
    </source>
</evidence>
<dbReference type="SUPFAM" id="SSF47240">
    <property type="entry name" value="Ferritin-like"/>
    <property type="match status" value="1"/>
</dbReference>
<dbReference type="InterPro" id="IPR001519">
    <property type="entry name" value="Ferritin"/>
</dbReference>
<evidence type="ECO:0000259" key="9">
    <source>
        <dbReference type="PROSITE" id="PS50905"/>
    </source>
</evidence>
<comment type="function">
    <text evidence="6">Stores iron in a soluble, non-toxic, readily available form. Important for iron homeostasis. Iron is taken up in the ferrous form and deposited as ferric hydroxides after oxidation. Also plays a role in delivery of iron to cells. Mediates iron uptake in capsule cells of the developing kidney. Delivery to lysosomes by the cargo receptor NCOA4 for autophagic degradation and release or iron.</text>
</comment>
<dbReference type="InterPro" id="IPR012347">
    <property type="entry name" value="Ferritin-like"/>
</dbReference>
<evidence type="ECO:0000256" key="1">
    <source>
        <dbReference type="ARBA" id="ARBA00007513"/>
    </source>
</evidence>
<keyword evidence="11" id="KW-1185">Reference proteome</keyword>
<dbReference type="GO" id="GO:0006826">
    <property type="term" value="P:iron ion transport"/>
    <property type="evidence" value="ECO:0007669"/>
    <property type="project" value="InterPro"/>
</dbReference>
<comment type="subcellular location">
    <subcellularLocation>
        <location evidence="5">Autolysosome</location>
    </subcellularLocation>
</comment>
<dbReference type="InterPro" id="IPR008331">
    <property type="entry name" value="Ferritin_DPS_dom"/>
</dbReference>
<dbReference type="Pfam" id="PF00210">
    <property type="entry name" value="Ferritin"/>
    <property type="match status" value="1"/>
</dbReference>
<organism evidence="10 11">
    <name type="scientific">Pteropus alecto</name>
    <name type="common">Black flying fox</name>
    <dbReference type="NCBI Taxonomy" id="9402"/>
    <lineage>
        <taxon>Eukaryota</taxon>
        <taxon>Metazoa</taxon>
        <taxon>Chordata</taxon>
        <taxon>Craniata</taxon>
        <taxon>Vertebrata</taxon>
        <taxon>Euteleostomi</taxon>
        <taxon>Mammalia</taxon>
        <taxon>Eutheria</taxon>
        <taxon>Laurasiatheria</taxon>
        <taxon>Chiroptera</taxon>
        <taxon>Yinpterochiroptera</taxon>
        <taxon>Pteropodoidea</taxon>
        <taxon>Pteropodidae</taxon>
        <taxon>Pteropodinae</taxon>
        <taxon>Pteropus</taxon>
    </lineage>
</organism>
<dbReference type="AlphaFoldDB" id="L5KRT0"/>
<dbReference type="PANTHER" id="PTHR11431:SF47">
    <property type="entry name" value="FERRITIN LIGHT CHAIN"/>
    <property type="match status" value="1"/>
</dbReference>
<comment type="subunit">
    <text evidence="7">Oligomer of 24 subunits. There are two types of subunits: L (light) chain and H (heavy) chain. The major chain can be light or heavy, depending on the species and tissue type. The functional molecule forms a roughly spherical shell with a diameter of 12 nm and contains a central cavity into which the insoluble mineral iron core is deposited. Interacts with NCOA4.</text>
</comment>
<keyword evidence="3 8" id="KW-0479">Metal-binding</keyword>
<dbReference type="InterPro" id="IPR009040">
    <property type="entry name" value="Ferritin-like_diiron"/>
</dbReference>
<dbReference type="PANTHER" id="PTHR11431">
    <property type="entry name" value="FERRITIN"/>
    <property type="match status" value="1"/>
</dbReference>
<feature type="domain" description="Ferritin-like diiron" evidence="9">
    <location>
        <begin position="19"/>
        <end position="117"/>
    </location>
</feature>
<evidence type="ECO:0000256" key="8">
    <source>
        <dbReference type="RuleBase" id="RU361145"/>
    </source>
</evidence>
<evidence type="ECO:0000256" key="4">
    <source>
        <dbReference type="ARBA" id="ARBA00023004"/>
    </source>
</evidence>
<keyword evidence="2 8" id="KW-0409">Iron storage</keyword>
<gene>
    <name evidence="10" type="ORF">PAL_GLEAN10019207</name>
</gene>
<proteinExistence type="inferred from homology"/>
<evidence type="ECO:0000256" key="3">
    <source>
        <dbReference type="ARBA" id="ARBA00022723"/>
    </source>
</evidence>
<evidence type="ECO:0000313" key="11">
    <source>
        <dbReference type="Proteomes" id="UP000010552"/>
    </source>
</evidence>
<dbReference type="InterPro" id="IPR009078">
    <property type="entry name" value="Ferritin-like_SF"/>
</dbReference>
<dbReference type="GO" id="GO:0006879">
    <property type="term" value="P:intracellular iron ion homeostasis"/>
    <property type="evidence" value="ECO:0007669"/>
    <property type="project" value="UniProtKB-KW"/>
</dbReference>
<dbReference type="InParanoid" id="L5KRT0"/>
<protein>
    <recommendedName>
        <fullName evidence="8">Ferritin</fullName>
    </recommendedName>
</protein>
<dbReference type="GO" id="GO:0044754">
    <property type="term" value="C:autolysosome"/>
    <property type="evidence" value="ECO:0007669"/>
    <property type="project" value="UniProtKB-SubCell"/>
</dbReference>
<evidence type="ECO:0000256" key="6">
    <source>
        <dbReference type="ARBA" id="ARBA00045578"/>
    </source>
</evidence>
<evidence type="ECO:0000313" key="10">
    <source>
        <dbReference type="EMBL" id="ELK13920.1"/>
    </source>
</evidence>
<reference evidence="11" key="1">
    <citation type="journal article" date="2013" name="Science">
        <title>Comparative analysis of bat genomes provides insight into the evolution of flight and immunity.</title>
        <authorList>
            <person name="Zhang G."/>
            <person name="Cowled C."/>
            <person name="Shi Z."/>
            <person name="Huang Z."/>
            <person name="Bishop-Lilly K.A."/>
            <person name="Fang X."/>
            <person name="Wynne J.W."/>
            <person name="Xiong Z."/>
            <person name="Baker M.L."/>
            <person name="Zhao W."/>
            <person name="Tachedjian M."/>
            <person name="Zhu Y."/>
            <person name="Zhou P."/>
            <person name="Jiang X."/>
            <person name="Ng J."/>
            <person name="Yang L."/>
            <person name="Wu L."/>
            <person name="Xiao J."/>
            <person name="Feng Y."/>
            <person name="Chen Y."/>
            <person name="Sun X."/>
            <person name="Zhang Y."/>
            <person name="Marsh G.A."/>
            <person name="Crameri G."/>
            <person name="Broder C.C."/>
            <person name="Frey K.G."/>
            <person name="Wang L.F."/>
            <person name="Wang J."/>
        </authorList>
    </citation>
    <scope>NUCLEOTIDE SEQUENCE [LARGE SCALE GENOMIC DNA]</scope>
</reference>
<comment type="similarity">
    <text evidence="1 8">Belongs to the ferritin family.</text>
</comment>
<dbReference type="Proteomes" id="UP000010552">
    <property type="component" value="Unassembled WGS sequence"/>
</dbReference>
<evidence type="ECO:0000256" key="7">
    <source>
        <dbReference type="ARBA" id="ARBA00047045"/>
    </source>
</evidence>
<dbReference type="STRING" id="9402.L5KRT0"/>
<dbReference type="Gene3D" id="1.20.1260.10">
    <property type="match status" value="1"/>
</dbReference>
<dbReference type="GO" id="GO:0008199">
    <property type="term" value="F:ferric iron binding"/>
    <property type="evidence" value="ECO:0007669"/>
    <property type="project" value="InterPro"/>
</dbReference>
<dbReference type="EMBL" id="KB030581">
    <property type="protein sequence ID" value="ELK13920.1"/>
    <property type="molecule type" value="Genomic_DNA"/>
</dbReference>
<evidence type="ECO:0000256" key="5">
    <source>
        <dbReference type="ARBA" id="ARBA00044942"/>
    </source>
</evidence>